<dbReference type="AlphaFoldDB" id="A0A1B7TCK3"/>
<accession>A0A1B7TCK3</accession>
<name>A0A1B7TCK3_9ASCO</name>
<evidence type="ECO:0000313" key="3">
    <source>
        <dbReference type="Proteomes" id="UP000092321"/>
    </source>
</evidence>
<dbReference type="Proteomes" id="UP000092321">
    <property type="component" value="Unassembled WGS sequence"/>
</dbReference>
<feature type="transmembrane region" description="Helical" evidence="1">
    <location>
        <begin position="33"/>
        <end position="52"/>
    </location>
</feature>
<keyword evidence="3" id="KW-1185">Reference proteome</keyword>
<organism evidence="2 3">
    <name type="scientific">Hanseniaspora valbyensis NRRL Y-1626</name>
    <dbReference type="NCBI Taxonomy" id="766949"/>
    <lineage>
        <taxon>Eukaryota</taxon>
        <taxon>Fungi</taxon>
        <taxon>Dikarya</taxon>
        <taxon>Ascomycota</taxon>
        <taxon>Saccharomycotina</taxon>
        <taxon>Saccharomycetes</taxon>
        <taxon>Saccharomycodales</taxon>
        <taxon>Saccharomycodaceae</taxon>
        <taxon>Hanseniaspora</taxon>
    </lineage>
</organism>
<dbReference type="EMBL" id="LXPE01000017">
    <property type="protein sequence ID" value="OBA26476.1"/>
    <property type="molecule type" value="Genomic_DNA"/>
</dbReference>
<gene>
    <name evidence="2" type="ORF">HANVADRAFT_53084</name>
</gene>
<keyword evidence="1" id="KW-0812">Transmembrane</keyword>
<comment type="caution">
    <text evidence="2">The sequence shown here is derived from an EMBL/GenBank/DDBJ whole genome shotgun (WGS) entry which is preliminary data.</text>
</comment>
<sequence>MFQPSKILRVISQHNQKPNVTPARYVFSGKTPIGMGLLGFFIIMGIAYPKYVEYENKKIHTMYDEYGGKGTHNYYVDGEKPVH</sequence>
<keyword evidence="1" id="KW-0472">Membrane</keyword>
<reference evidence="3" key="1">
    <citation type="journal article" date="2016" name="Proc. Natl. Acad. Sci. U.S.A.">
        <title>Comparative genomics of biotechnologically important yeasts.</title>
        <authorList>
            <person name="Riley R."/>
            <person name="Haridas S."/>
            <person name="Wolfe K.H."/>
            <person name="Lopes M.R."/>
            <person name="Hittinger C.T."/>
            <person name="Goeker M."/>
            <person name="Salamov A.A."/>
            <person name="Wisecaver J.H."/>
            <person name="Long T.M."/>
            <person name="Calvey C.H."/>
            <person name="Aerts A.L."/>
            <person name="Barry K.W."/>
            <person name="Choi C."/>
            <person name="Clum A."/>
            <person name="Coughlan A.Y."/>
            <person name="Deshpande S."/>
            <person name="Douglass A.P."/>
            <person name="Hanson S.J."/>
            <person name="Klenk H.-P."/>
            <person name="LaButti K.M."/>
            <person name="Lapidus A."/>
            <person name="Lindquist E.A."/>
            <person name="Lipzen A.M."/>
            <person name="Meier-Kolthoff J.P."/>
            <person name="Ohm R.A."/>
            <person name="Otillar R.P."/>
            <person name="Pangilinan J.L."/>
            <person name="Peng Y."/>
            <person name="Rokas A."/>
            <person name="Rosa C.A."/>
            <person name="Scheuner C."/>
            <person name="Sibirny A.A."/>
            <person name="Slot J.C."/>
            <person name="Stielow J.B."/>
            <person name="Sun H."/>
            <person name="Kurtzman C.P."/>
            <person name="Blackwell M."/>
            <person name="Grigoriev I.V."/>
            <person name="Jeffries T.W."/>
        </authorList>
    </citation>
    <scope>NUCLEOTIDE SEQUENCE [LARGE SCALE GENOMIC DNA]</scope>
    <source>
        <strain evidence="3">NRRL Y-1626</strain>
    </source>
</reference>
<keyword evidence="1" id="KW-1133">Transmembrane helix</keyword>
<evidence type="ECO:0000313" key="2">
    <source>
        <dbReference type="EMBL" id="OBA26476.1"/>
    </source>
</evidence>
<protein>
    <submittedName>
        <fullName evidence="2">Uncharacterized protein</fullName>
    </submittedName>
</protein>
<proteinExistence type="predicted"/>
<evidence type="ECO:0000256" key="1">
    <source>
        <dbReference type="SAM" id="Phobius"/>
    </source>
</evidence>